<dbReference type="Proteomes" id="UP000603708">
    <property type="component" value="Unassembled WGS sequence"/>
</dbReference>
<evidence type="ECO:0000313" key="3">
    <source>
        <dbReference type="Proteomes" id="UP000603708"/>
    </source>
</evidence>
<reference evidence="2" key="2">
    <citation type="submission" date="2020-09" db="EMBL/GenBank/DDBJ databases">
        <authorList>
            <person name="Sun Q."/>
            <person name="Ohkuma M."/>
        </authorList>
    </citation>
    <scope>NUCLEOTIDE SEQUENCE</scope>
    <source>
        <strain evidence="2">JCM 5069</strain>
    </source>
</reference>
<evidence type="ECO:0000259" key="1">
    <source>
        <dbReference type="PROSITE" id="PS51819"/>
    </source>
</evidence>
<dbReference type="InterPro" id="IPR052164">
    <property type="entry name" value="Anthracycline_SecMetBiosynth"/>
</dbReference>
<protein>
    <recommendedName>
        <fullName evidence="1">VOC domain-containing protein</fullName>
    </recommendedName>
</protein>
<evidence type="ECO:0000313" key="2">
    <source>
        <dbReference type="EMBL" id="GHH88173.1"/>
    </source>
</evidence>
<feature type="domain" description="VOC" evidence="1">
    <location>
        <begin position="127"/>
        <end position="243"/>
    </location>
</feature>
<dbReference type="AlphaFoldDB" id="A0A919GQ48"/>
<dbReference type="Gene3D" id="3.10.180.10">
    <property type="entry name" value="2,3-Dihydroxybiphenyl 1,2-Dioxygenase, domain 1"/>
    <property type="match status" value="2"/>
</dbReference>
<gene>
    <name evidence="2" type="ORF">GCM10018793_66760</name>
</gene>
<sequence>MSLLVPDPAAAQDFYGALFGWEFRPQPTATPLGSYAAALLDGREVAVIGRMPTDRRLPVAWTPYLATDDVDATAAMVRLCGGTVGFGPLDAGAAGRIALASDPAGAVFGIRQGPAGPGHPVSGVPGAPAWTELMTHESERVLRFYRDVFGCTHKPNVSAGPDSLTLHTADGRPVASVCGVGSTRLQGRGAHWMTYFETQDVDATAERAADLGGKVTEAPREGAYGRVATLTDPDGAAFTLVRTPG</sequence>
<dbReference type="CDD" id="cd07247">
    <property type="entry name" value="SgaA_N_like"/>
    <property type="match status" value="2"/>
</dbReference>
<dbReference type="PROSITE" id="PS51819">
    <property type="entry name" value="VOC"/>
    <property type="match status" value="2"/>
</dbReference>
<name>A0A919GQ48_9ACTN</name>
<accession>A0A919GQ48</accession>
<dbReference type="InterPro" id="IPR029068">
    <property type="entry name" value="Glyas_Bleomycin-R_OHBP_Dase"/>
</dbReference>
<dbReference type="Pfam" id="PF00903">
    <property type="entry name" value="Glyoxalase"/>
    <property type="match status" value="1"/>
</dbReference>
<dbReference type="InterPro" id="IPR041581">
    <property type="entry name" value="Glyoxalase_6"/>
</dbReference>
<feature type="domain" description="VOC" evidence="1">
    <location>
        <begin position="1"/>
        <end position="113"/>
    </location>
</feature>
<dbReference type="SUPFAM" id="SSF54593">
    <property type="entry name" value="Glyoxalase/Bleomycin resistance protein/Dihydroxybiphenyl dioxygenase"/>
    <property type="match status" value="2"/>
</dbReference>
<reference evidence="2" key="1">
    <citation type="journal article" date="2014" name="Int. J. Syst. Evol. Microbiol.">
        <title>Complete genome sequence of Corynebacterium casei LMG S-19264T (=DSM 44701T), isolated from a smear-ripened cheese.</title>
        <authorList>
            <consortium name="US DOE Joint Genome Institute (JGI-PGF)"/>
            <person name="Walter F."/>
            <person name="Albersmeier A."/>
            <person name="Kalinowski J."/>
            <person name="Ruckert C."/>
        </authorList>
    </citation>
    <scope>NUCLEOTIDE SEQUENCE</scope>
    <source>
        <strain evidence="2">JCM 5069</strain>
    </source>
</reference>
<organism evidence="2 3">
    <name type="scientific">Streptomyces sulfonofaciens</name>
    <dbReference type="NCBI Taxonomy" id="68272"/>
    <lineage>
        <taxon>Bacteria</taxon>
        <taxon>Bacillati</taxon>
        <taxon>Actinomycetota</taxon>
        <taxon>Actinomycetes</taxon>
        <taxon>Kitasatosporales</taxon>
        <taxon>Streptomycetaceae</taxon>
        <taxon>Streptomyces</taxon>
    </lineage>
</organism>
<dbReference type="InterPro" id="IPR037523">
    <property type="entry name" value="VOC_core"/>
</dbReference>
<dbReference type="EMBL" id="BNCD01000033">
    <property type="protein sequence ID" value="GHH88173.1"/>
    <property type="molecule type" value="Genomic_DNA"/>
</dbReference>
<dbReference type="Pfam" id="PF18029">
    <property type="entry name" value="Glyoxalase_6"/>
    <property type="match status" value="1"/>
</dbReference>
<dbReference type="PANTHER" id="PTHR33993">
    <property type="entry name" value="GLYOXALASE-RELATED"/>
    <property type="match status" value="1"/>
</dbReference>
<dbReference type="InterPro" id="IPR004360">
    <property type="entry name" value="Glyas_Fos-R_dOase_dom"/>
</dbReference>
<comment type="caution">
    <text evidence="2">The sequence shown here is derived from an EMBL/GenBank/DDBJ whole genome shotgun (WGS) entry which is preliminary data.</text>
</comment>
<proteinExistence type="predicted"/>
<keyword evidence="3" id="KW-1185">Reference proteome</keyword>
<dbReference type="PANTHER" id="PTHR33993:SF14">
    <property type="entry name" value="GB|AAF24581.1"/>
    <property type="match status" value="1"/>
</dbReference>